<protein>
    <recommendedName>
        <fullName evidence="1">Integrase catalytic domain-containing protein</fullName>
    </recommendedName>
</protein>
<dbReference type="GO" id="GO:0015074">
    <property type="term" value="P:DNA integration"/>
    <property type="evidence" value="ECO:0007669"/>
    <property type="project" value="InterPro"/>
</dbReference>
<dbReference type="SUPFAM" id="SSF53098">
    <property type="entry name" value="Ribonuclease H-like"/>
    <property type="match status" value="1"/>
</dbReference>
<dbReference type="Pfam" id="PF00665">
    <property type="entry name" value="rve"/>
    <property type="match status" value="1"/>
</dbReference>
<organism evidence="2 3">
    <name type="scientific">Achromobacter spanius</name>
    <dbReference type="NCBI Taxonomy" id="217203"/>
    <lineage>
        <taxon>Bacteria</taxon>
        <taxon>Pseudomonadati</taxon>
        <taxon>Pseudomonadota</taxon>
        <taxon>Betaproteobacteria</taxon>
        <taxon>Burkholderiales</taxon>
        <taxon>Alcaligenaceae</taxon>
        <taxon>Achromobacter</taxon>
    </lineage>
</organism>
<dbReference type="PANTHER" id="PTHR47515">
    <property type="entry name" value="LOW CALCIUM RESPONSE LOCUS PROTEIN T"/>
    <property type="match status" value="1"/>
</dbReference>
<dbReference type="EMBL" id="LGVG01000022">
    <property type="protein sequence ID" value="KNE26471.1"/>
    <property type="molecule type" value="Genomic_DNA"/>
</dbReference>
<feature type="domain" description="Integrase catalytic" evidence="1">
    <location>
        <begin position="1"/>
        <end position="80"/>
    </location>
</feature>
<evidence type="ECO:0000313" key="3">
    <source>
        <dbReference type="Proteomes" id="UP000037511"/>
    </source>
</evidence>
<reference evidence="2 3" key="1">
    <citation type="submission" date="2015-07" db="EMBL/GenBank/DDBJ databases">
        <title>Draft genome of Achromobacter spanius.</title>
        <authorList>
            <person name="Wang X."/>
        </authorList>
    </citation>
    <scope>NUCLEOTIDE SEQUENCE [LARGE SCALE GENOMIC DNA]</scope>
    <source>
        <strain evidence="2 3">CGMCC9173</strain>
    </source>
</reference>
<dbReference type="Gene3D" id="3.30.420.10">
    <property type="entry name" value="Ribonuclease H-like superfamily/Ribonuclease H"/>
    <property type="match status" value="1"/>
</dbReference>
<accession>A0AAW3I1C1</accession>
<dbReference type="Proteomes" id="UP000037511">
    <property type="component" value="Unassembled WGS sequence"/>
</dbReference>
<dbReference type="AlphaFoldDB" id="A0AAW3I1C1"/>
<dbReference type="InterPro" id="IPR012337">
    <property type="entry name" value="RNaseH-like_sf"/>
</dbReference>
<evidence type="ECO:0000313" key="2">
    <source>
        <dbReference type="EMBL" id="KNE26471.1"/>
    </source>
</evidence>
<evidence type="ECO:0000259" key="1">
    <source>
        <dbReference type="Pfam" id="PF00665"/>
    </source>
</evidence>
<comment type="caution">
    <text evidence="2">The sequence shown here is derived from an EMBL/GenBank/DDBJ whole genome shotgun (WGS) entry which is preliminary data.</text>
</comment>
<dbReference type="InterPro" id="IPR001584">
    <property type="entry name" value="Integrase_cat-core"/>
</dbReference>
<dbReference type="InterPro" id="IPR036397">
    <property type="entry name" value="RNaseH_sf"/>
</dbReference>
<gene>
    <name evidence="2" type="ORF">AFM18_17335</name>
</gene>
<name>A0AAW3I1C1_9BURK</name>
<proteinExistence type="predicted"/>
<sequence length="123" mass="13820">MDFMHDQLADGRSIRVFNMIDKFNREALGIGVGLSLPAERVIRTLKQIIGWREKPSAVRCDNAPEYLRVAIAAWADAWGAGQEQIVEDFTPRSFDFFTLIPVALFETARILAGQSIVVTLVLR</sequence>
<dbReference type="GO" id="GO:0003676">
    <property type="term" value="F:nucleic acid binding"/>
    <property type="evidence" value="ECO:0007669"/>
    <property type="project" value="InterPro"/>
</dbReference>
<dbReference type="PANTHER" id="PTHR47515:SF2">
    <property type="entry name" value="INTEGRASE CORE DOMAIN PROTEIN"/>
    <property type="match status" value="1"/>
</dbReference>